<protein>
    <submittedName>
        <fullName evidence="1">Uncharacterized protein</fullName>
    </submittedName>
</protein>
<name>A0AAD6RDL3_9ROSI</name>
<organism evidence="1 2">
    <name type="scientific">Populus alba x Populus x berolinensis</name>
    <dbReference type="NCBI Taxonomy" id="444605"/>
    <lineage>
        <taxon>Eukaryota</taxon>
        <taxon>Viridiplantae</taxon>
        <taxon>Streptophyta</taxon>
        <taxon>Embryophyta</taxon>
        <taxon>Tracheophyta</taxon>
        <taxon>Spermatophyta</taxon>
        <taxon>Magnoliopsida</taxon>
        <taxon>eudicotyledons</taxon>
        <taxon>Gunneridae</taxon>
        <taxon>Pentapetalae</taxon>
        <taxon>rosids</taxon>
        <taxon>fabids</taxon>
        <taxon>Malpighiales</taxon>
        <taxon>Salicaceae</taxon>
        <taxon>Saliceae</taxon>
        <taxon>Populus</taxon>
    </lineage>
</organism>
<gene>
    <name evidence="1" type="ORF">NC653_005615</name>
</gene>
<dbReference type="AlphaFoldDB" id="A0AAD6RDL3"/>
<dbReference type="Proteomes" id="UP001164929">
    <property type="component" value="Chromosome 2"/>
</dbReference>
<dbReference type="EMBL" id="JAQIZT010000002">
    <property type="protein sequence ID" value="KAJ7006312.1"/>
    <property type="molecule type" value="Genomic_DNA"/>
</dbReference>
<sequence length="62" mass="7382">MVQKGVIFVSKQVQNEGIKVDKDGYPCLRERLEFYRKTFNEEDDNVVSPFKEKAERHGVFFR</sequence>
<accession>A0AAD6RDL3</accession>
<reference evidence="1" key="1">
    <citation type="journal article" date="2023" name="Mol. Ecol. Resour.">
        <title>Chromosome-level genome assembly of a triploid poplar Populus alba 'Berolinensis'.</title>
        <authorList>
            <person name="Chen S."/>
            <person name="Yu Y."/>
            <person name="Wang X."/>
            <person name="Wang S."/>
            <person name="Zhang T."/>
            <person name="Zhou Y."/>
            <person name="He R."/>
            <person name="Meng N."/>
            <person name="Wang Y."/>
            <person name="Liu W."/>
            <person name="Liu Z."/>
            <person name="Liu J."/>
            <person name="Guo Q."/>
            <person name="Huang H."/>
            <person name="Sederoff R.R."/>
            <person name="Wang G."/>
            <person name="Qu G."/>
            <person name="Chen S."/>
        </authorList>
    </citation>
    <scope>NUCLEOTIDE SEQUENCE</scope>
    <source>
        <strain evidence="1">SC-2020</strain>
    </source>
</reference>
<evidence type="ECO:0000313" key="2">
    <source>
        <dbReference type="Proteomes" id="UP001164929"/>
    </source>
</evidence>
<evidence type="ECO:0000313" key="1">
    <source>
        <dbReference type="EMBL" id="KAJ7006312.1"/>
    </source>
</evidence>
<proteinExistence type="predicted"/>
<keyword evidence="2" id="KW-1185">Reference proteome</keyword>
<comment type="caution">
    <text evidence="1">The sequence shown here is derived from an EMBL/GenBank/DDBJ whole genome shotgun (WGS) entry which is preliminary data.</text>
</comment>